<feature type="domain" description="Ice-binding protein C-terminal" evidence="2">
    <location>
        <begin position="274"/>
        <end position="297"/>
    </location>
</feature>
<reference evidence="4" key="2">
    <citation type="submission" date="2019-01" db="EMBL/GenBank/DDBJ databases">
        <title>Genome sequence of Desulfonema ishimotonii strain Tokyo 01.</title>
        <authorList>
            <person name="Fukui M."/>
        </authorList>
    </citation>
    <scope>NUCLEOTIDE SEQUENCE [LARGE SCALE GENOMIC DNA]</scope>
    <source>
        <strain evidence="4">Tokyo 01</strain>
    </source>
</reference>
<evidence type="ECO:0000313" key="4">
    <source>
        <dbReference type="Proteomes" id="UP000288096"/>
    </source>
</evidence>
<dbReference type="Proteomes" id="UP000288096">
    <property type="component" value="Unassembled WGS sequence"/>
</dbReference>
<reference evidence="4" key="1">
    <citation type="submission" date="2017-11" db="EMBL/GenBank/DDBJ databases">
        <authorList>
            <person name="Watanabe M."/>
            <person name="Kojima H."/>
        </authorList>
    </citation>
    <scope>NUCLEOTIDE SEQUENCE [LARGE SCALE GENOMIC DNA]</scope>
    <source>
        <strain evidence="4">Tokyo 01</strain>
    </source>
</reference>
<protein>
    <recommendedName>
        <fullName evidence="2">Ice-binding protein C-terminal domain-containing protein</fullName>
    </recommendedName>
</protein>
<feature type="chain" id="PRO_5018986435" description="Ice-binding protein C-terminal domain-containing protein" evidence="1">
    <location>
        <begin position="26"/>
        <end position="302"/>
    </location>
</feature>
<proteinExistence type="predicted"/>
<organism evidence="3 4">
    <name type="scientific">Desulfonema ishimotonii</name>
    <dbReference type="NCBI Taxonomy" id="45657"/>
    <lineage>
        <taxon>Bacteria</taxon>
        <taxon>Pseudomonadati</taxon>
        <taxon>Thermodesulfobacteriota</taxon>
        <taxon>Desulfobacteria</taxon>
        <taxon>Desulfobacterales</taxon>
        <taxon>Desulfococcaceae</taxon>
        <taxon>Desulfonema</taxon>
    </lineage>
</organism>
<evidence type="ECO:0000313" key="3">
    <source>
        <dbReference type="EMBL" id="GBC59642.1"/>
    </source>
</evidence>
<dbReference type="AlphaFoldDB" id="A0A401FRP5"/>
<keyword evidence="4" id="KW-1185">Reference proteome</keyword>
<dbReference type="EMBL" id="BEXT01000001">
    <property type="protein sequence ID" value="GBC59642.1"/>
    <property type="molecule type" value="Genomic_DNA"/>
</dbReference>
<accession>A0A401FRP5</accession>
<comment type="caution">
    <text evidence="3">The sequence shown here is derived from an EMBL/GenBank/DDBJ whole genome shotgun (WGS) entry which is preliminary data.</text>
</comment>
<name>A0A401FRP5_9BACT</name>
<gene>
    <name evidence="3" type="ORF">DENIS_0581</name>
</gene>
<sequence>MKFYRVVLFRLVVLMILMTSGLAQGDPVTFFGEDVNPWGWSGKRIDCYDNSVRPYNDFISRLNGVSTESFENLATGHSDAWALDFGETGVATISNQAEINSFRFLTLPLILMWAWIFLREVIFAQCLTGAKSVENVNTTDLGTSRWFSTGEDQFLFVQPEEQNFLEGSSFTLEFTKAQSAFGFFGTDFQLDLPITIRFETVSGKTTVLDIPFTRTPAIIPGSVLFMGVIDTDDPFVKVIFDSPGNPIGGWNLQEWFAFDQFTIATPEQVNANQPVPEPATLILLAISLIGFAVFKRKCDPRL</sequence>
<feature type="signal peptide" evidence="1">
    <location>
        <begin position="1"/>
        <end position="25"/>
    </location>
</feature>
<dbReference type="Pfam" id="PF07589">
    <property type="entry name" value="PEP-CTERM"/>
    <property type="match status" value="1"/>
</dbReference>
<evidence type="ECO:0000256" key="1">
    <source>
        <dbReference type="SAM" id="SignalP"/>
    </source>
</evidence>
<dbReference type="NCBIfam" id="TIGR02595">
    <property type="entry name" value="PEP_CTERM"/>
    <property type="match status" value="1"/>
</dbReference>
<evidence type="ECO:0000259" key="2">
    <source>
        <dbReference type="Pfam" id="PF07589"/>
    </source>
</evidence>
<dbReference type="InterPro" id="IPR013424">
    <property type="entry name" value="Ice-binding_C"/>
</dbReference>
<keyword evidence="1" id="KW-0732">Signal</keyword>